<dbReference type="GO" id="GO:0009927">
    <property type="term" value="F:histidine phosphotransfer kinase activity"/>
    <property type="evidence" value="ECO:0007669"/>
    <property type="project" value="TreeGrafter"/>
</dbReference>
<evidence type="ECO:0000256" key="2">
    <source>
        <dbReference type="ARBA" id="ARBA00004651"/>
    </source>
</evidence>
<dbReference type="AlphaFoldDB" id="A0A7X6DPW1"/>
<keyword evidence="9 11" id="KW-1133">Transmembrane helix</keyword>
<proteinExistence type="predicted"/>
<dbReference type="Gene3D" id="3.30.565.10">
    <property type="entry name" value="Histidine kinase-like ATPase, C-terminal domain"/>
    <property type="match status" value="1"/>
</dbReference>
<evidence type="ECO:0000256" key="10">
    <source>
        <dbReference type="ARBA" id="ARBA00023136"/>
    </source>
</evidence>
<dbReference type="Proteomes" id="UP000534783">
    <property type="component" value="Unassembled WGS sequence"/>
</dbReference>
<dbReference type="FunFam" id="3.30.565.10:FF:000010">
    <property type="entry name" value="Sensor histidine kinase RcsC"/>
    <property type="match status" value="1"/>
</dbReference>
<dbReference type="Pfam" id="PF05231">
    <property type="entry name" value="MASE1"/>
    <property type="match status" value="1"/>
</dbReference>
<comment type="catalytic activity">
    <reaction evidence="1">
        <text>ATP + protein L-histidine = ADP + protein N-phospho-L-histidine.</text>
        <dbReference type="EC" id="2.7.13.3"/>
    </reaction>
</comment>
<feature type="transmembrane region" description="Helical" evidence="11">
    <location>
        <begin position="68"/>
        <end position="91"/>
    </location>
</feature>
<dbReference type="InterPro" id="IPR036097">
    <property type="entry name" value="HisK_dim/P_sf"/>
</dbReference>
<keyword evidence="7 11" id="KW-0812">Transmembrane</keyword>
<dbReference type="SUPFAM" id="SSF47384">
    <property type="entry name" value="Homodimeric domain of signal transducing histidine kinase"/>
    <property type="match status" value="1"/>
</dbReference>
<feature type="transmembrane region" description="Helical" evidence="11">
    <location>
        <begin position="292"/>
        <end position="313"/>
    </location>
</feature>
<feature type="transmembrane region" description="Helical" evidence="11">
    <location>
        <begin position="97"/>
        <end position="121"/>
    </location>
</feature>
<evidence type="ECO:0000256" key="7">
    <source>
        <dbReference type="ARBA" id="ARBA00022692"/>
    </source>
</evidence>
<dbReference type="RefSeq" id="WP_168059625.1">
    <property type="nucleotide sequence ID" value="NZ_VTOW01000002.1"/>
</dbReference>
<evidence type="ECO:0000256" key="11">
    <source>
        <dbReference type="SAM" id="Phobius"/>
    </source>
</evidence>
<dbReference type="EC" id="2.7.13.3" evidence="3"/>
<keyword evidence="5" id="KW-0597">Phosphoprotein</keyword>
<evidence type="ECO:0000313" key="13">
    <source>
        <dbReference type="EMBL" id="NKE71202.1"/>
    </source>
</evidence>
<feature type="transmembrane region" description="Helical" evidence="11">
    <location>
        <begin position="33"/>
        <end position="56"/>
    </location>
</feature>
<dbReference type="PRINTS" id="PR00344">
    <property type="entry name" value="BCTRLSENSOR"/>
</dbReference>
<sequence>MAQRAIQSAASPLGLPNQRPGTTDKMRISFSNAAMSLGLAGVYFVAGKLGLMLAFLHENASAVWPPAGIALAAVLFFGYRVWPGIFLGAFLANVTTAGSVATSLGIAAGNTLEALVGAWLVQRFANGRHAFDRPQDVFKYVLLAAFFSTTLSATFGVTSLTLGGFASWNQYAPVWLTWWLGDMVSILIVAPLIFLWAERGLTGVTGRRFFELLLVLALVFVVGQIVFGGWFPFRTKHYPLEYLTVPLLLWAAFRLGRRGTVTAAFVMSGVAAVGTLRGFGPFFTGDPNESLLLLQAFMGTMTVMALSLAAIISEERQAEEALRERTMEAQEASRLKSQLLSNVSHELRTPLNSIIGFAHLLLGETYGPLQENQKMPLERVLRNSDELLNLINNLLDFSKIESGKLALELQPVEMVPLLEDVLEGLKPLVEKKSLSTRLNLSGRIPTIESDPNRIKQVFSNLLSNAIKFTEEGEIRIMLKDRPERGGVEIAVHDTGIGIPAEELPKIFEAFHQVDGTLTREFGGTGLGLAIVKELVDLLKGEIQATSERGKGSTFTLYLPYRFKG</sequence>
<dbReference type="InterPro" id="IPR036890">
    <property type="entry name" value="HATPase_C_sf"/>
</dbReference>
<evidence type="ECO:0000256" key="1">
    <source>
        <dbReference type="ARBA" id="ARBA00000085"/>
    </source>
</evidence>
<reference evidence="13 14" key="1">
    <citation type="journal article" date="2020" name="Nature">
        <title>Bacterial chemolithoautotrophy via manganese oxidation.</title>
        <authorList>
            <person name="Yu H."/>
            <person name="Leadbetter J.R."/>
        </authorList>
    </citation>
    <scope>NUCLEOTIDE SEQUENCE [LARGE SCALE GENOMIC DNA]</scope>
    <source>
        <strain evidence="13 14">Mn-1</strain>
    </source>
</reference>
<gene>
    <name evidence="13" type="ORF">MNODULE_10685</name>
</gene>
<dbReference type="PROSITE" id="PS50109">
    <property type="entry name" value="HIS_KIN"/>
    <property type="match status" value="1"/>
</dbReference>
<dbReference type="Gene3D" id="1.10.287.130">
    <property type="match status" value="1"/>
</dbReference>
<dbReference type="InterPro" id="IPR003594">
    <property type="entry name" value="HATPase_dom"/>
</dbReference>
<dbReference type="EMBL" id="VTOW01000002">
    <property type="protein sequence ID" value="NKE71202.1"/>
    <property type="molecule type" value="Genomic_DNA"/>
</dbReference>
<accession>A0A7X6DPW1</accession>
<evidence type="ECO:0000256" key="3">
    <source>
        <dbReference type="ARBA" id="ARBA00012438"/>
    </source>
</evidence>
<dbReference type="Pfam" id="PF02518">
    <property type="entry name" value="HATPase_c"/>
    <property type="match status" value="1"/>
</dbReference>
<evidence type="ECO:0000256" key="5">
    <source>
        <dbReference type="ARBA" id="ARBA00022553"/>
    </source>
</evidence>
<dbReference type="CDD" id="cd16922">
    <property type="entry name" value="HATPase_EvgS-ArcB-TorS-like"/>
    <property type="match status" value="1"/>
</dbReference>
<dbReference type="SMART" id="SM00388">
    <property type="entry name" value="HisKA"/>
    <property type="match status" value="1"/>
</dbReference>
<feature type="domain" description="Histidine kinase" evidence="12">
    <location>
        <begin position="342"/>
        <end position="562"/>
    </location>
</feature>
<keyword evidence="14" id="KW-1185">Reference proteome</keyword>
<dbReference type="InterPro" id="IPR004358">
    <property type="entry name" value="Sig_transdc_His_kin-like_C"/>
</dbReference>
<keyword evidence="6" id="KW-0808">Transferase</keyword>
<dbReference type="GO" id="GO:0005886">
    <property type="term" value="C:plasma membrane"/>
    <property type="evidence" value="ECO:0007669"/>
    <property type="project" value="UniProtKB-SubCell"/>
</dbReference>
<keyword evidence="4" id="KW-1003">Cell membrane</keyword>
<evidence type="ECO:0000256" key="9">
    <source>
        <dbReference type="ARBA" id="ARBA00022989"/>
    </source>
</evidence>
<dbReference type="SUPFAM" id="SSF55874">
    <property type="entry name" value="ATPase domain of HSP90 chaperone/DNA topoisomerase II/histidine kinase"/>
    <property type="match status" value="1"/>
</dbReference>
<evidence type="ECO:0000256" key="6">
    <source>
        <dbReference type="ARBA" id="ARBA00022679"/>
    </source>
</evidence>
<feature type="transmembrane region" description="Helical" evidence="11">
    <location>
        <begin position="209"/>
        <end position="231"/>
    </location>
</feature>
<keyword evidence="10 11" id="KW-0472">Membrane</keyword>
<dbReference type="SMART" id="SM00387">
    <property type="entry name" value="HATPase_c"/>
    <property type="match status" value="1"/>
</dbReference>
<evidence type="ECO:0000256" key="4">
    <source>
        <dbReference type="ARBA" id="ARBA00022475"/>
    </source>
</evidence>
<dbReference type="PANTHER" id="PTHR43047:SF72">
    <property type="entry name" value="OSMOSENSING HISTIDINE PROTEIN KINASE SLN1"/>
    <property type="match status" value="1"/>
</dbReference>
<feature type="transmembrane region" description="Helical" evidence="11">
    <location>
        <begin position="260"/>
        <end position="280"/>
    </location>
</feature>
<evidence type="ECO:0000313" key="14">
    <source>
        <dbReference type="Proteomes" id="UP000534783"/>
    </source>
</evidence>
<comment type="caution">
    <text evidence="13">The sequence shown here is derived from an EMBL/GenBank/DDBJ whole genome shotgun (WGS) entry which is preliminary data.</text>
</comment>
<protein>
    <recommendedName>
        <fullName evidence="3">histidine kinase</fullName>
        <ecNumber evidence="3">2.7.13.3</ecNumber>
    </recommendedName>
</protein>
<keyword evidence="8" id="KW-0418">Kinase</keyword>
<feature type="transmembrane region" description="Helical" evidence="11">
    <location>
        <begin position="178"/>
        <end position="197"/>
    </location>
</feature>
<dbReference type="Pfam" id="PF00512">
    <property type="entry name" value="HisKA"/>
    <property type="match status" value="1"/>
</dbReference>
<organism evidence="13 14">
    <name type="scientific">Candidatus Manganitrophus noduliformans</name>
    <dbReference type="NCBI Taxonomy" id="2606439"/>
    <lineage>
        <taxon>Bacteria</taxon>
        <taxon>Pseudomonadati</taxon>
        <taxon>Nitrospirota</taxon>
        <taxon>Nitrospiria</taxon>
        <taxon>Candidatus Troglogloeales</taxon>
        <taxon>Candidatus Manganitrophaceae</taxon>
        <taxon>Candidatus Manganitrophus</taxon>
    </lineage>
</organism>
<name>A0A7X6DPW1_9BACT</name>
<evidence type="ECO:0000256" key="8">
    <source>
        <dbReference type="ARBA" id="ARBA00022777"/>
    </source>
</evidence>
<dbReference type="GO" id="GO:0000155">
    <property type="term" value="F:phosphorelay sensor kinase activity"/>
    <property type="evidence" value="ECO:0007669"/>
    <property type="project" value="InterPro"/>
</dbReference>
<feature type="transmembrane region" description="Helical" evidence="11">
    <location>
        <begin position="141"/>
        <end position="166"/>
    </location>
</feature>
<dbReference type="CDD" id="cd00082">
    <property type="entry name" value="HisKA"/>
    <property type="match status" value="1"/>
</dbReference>
<dbReference type="PANTHER" id="PTHR43047">
    <property type="entry name" value="TWO-COMPONENT HISTIDINE PROTEIN KINASE"/>
    <property type="match status" value="1"/>
</dbReference>
<dbReference type="InterPro" id="IPR003661">
    <property type="entry name" value="HisK_dim/P_dom"/>
</dbReference>
<dbReference type="InterPro" id="IPR007895">
    <property type="entry name" value="MASE1"/>
</dbReference>
<evidence type="ECO:0000259" key="12">
    <source>
        <dbReference type="PROSITE" id="PS50109"/>
    </source>
</evidence>
<dbReference type="InterPro" id="IPR005467">
    <property type="entry name" value="His_kinase_dom"/>
</dbReference>
<comment type="subcellular location">
    <subcellularLocation>
        <location evidence="2">Cell membrane</location>
        <topology evidence="2">Multi-pass membrane protein</topology>
    </subcellularLocation>
</comment>